<proteinExistence type="predicted"/>
<gene>
    <name evidence="2" type="ORF">FISHEDRAFT_73521</name>
</gene>
<evidence type="ECO:0000256" key="1">
    <source>
        <dbReference type="SAM" id="MobiDB-lite"/>
    </source>
</evidence>
<evidence type="ECO:0000313" key="2">
    <source>
        <dbReference type="EMBL" id="KIY48553.1"/>
    </source>
</evidence>
<reference evidence="2 3" key="1">
    <citation type="journal article" date="2015" name="Fungal Genet. Biol.">
        <title>Evolution of novel wood decay mechanisms in Agaricales revealed by the genome sequences of Fistulina hepatica and Cylindrobasidium torrendii.</title>
        <authorList>
            <person name="Floudas D."/>
            <person name="Held B.W."/>
            <person name="Riley R."/>
            <person name="Nagy L.G."/>
            <person name="Koehler G."/>
            <person name="Ransdell A.S."/>
            <person name="Younus H."/>
            <person name="Chow J."/>
            <person name="Chiniquy J."/>
            <person name="Lipzen A."/>
            <person name="Tritt A."/>
            <person name="Sun H."/>
            <person name="Haridas S."/>
            <person name="LaButti K."/>
            <person name="Ohm R.A."/>
            <person name="Kues U."/>
            <person name="Blanchette R.A."/>
            <person name="Grigoriev I.V."/>
            <person name="Minto R.E."/>
            <person name="Hibbett D.S."/>
        </authorList>
    </citation>
    <scope>NUCLEOTIDE SEQUENCE [LARGE SCALE GENOMIC DNA]</scope>
    <source>
        <strain evidence="2 3">ATCC 64428</strain>
    </source>
</reference>
<feature type="compositionally biased region" description="Polar residues" evidence="1">
    <location>
        <begin position="200"/>
        <end position="213"/>
    </location>
</feature>
<dbReference type="EMBL" id="KN881832">
    <property type="protein sequence ID" value="KIY48553.1"/>
    <property type="molecule type" value="Genomic_DNA"/>
</dbReference>
<feature type="compositionally biased region" description="Basic and acidic residues" evidence="1">
    <location>
        <begin position="326"/>
        <end position="337"/>
    </location>
</feature>
<accession>A0A0D7ACG3</accession>
<feature type="region of interest" description="Disordered" evidence="1">
    <location>
        <begin position="314"/>
        <end position="387"/>
    </location>
</feature>
<protein>
    <submittedName>
        <fullName evidence="2">Uncharacterized protein</fullName>
    </submittedName>
</protein>
<feature type="compositionally biased region" description="Low complexity" evidence="1">
    <location>
        <begin position="11"/>
        <end position="23"/>
    </location>
</feature>
<evidence type="ECO:0000313" key="3">
    <source>
        <dbReference type="Proteomes" id="UP000054144"/>
    </source>
</evidence>
<feature type="compositionally biased region" description="Low complexity" evidence="1">
    <location>
        <begin position="365"/>
        <end position="385"/>
    </location>
</feature>
<dbReference type="AlphaFoldDB" id="A0A0D7ACG3"/>
<dbReference type="Proteomes" id="UP000054144">
    <property type="component" value="Unassembled WGS sequence"/>
</dbReference>
<feature type="compositionally biased region" description="Polar residues" evidence="1">
    <location>
        <begin position="222"/>
        <end position="235"/>
    </location>
</feature>
<organism evidence="2 3">
    <name type="scientific">Fistulina hepatica ATCC 64428</name>
    <dbReference type="NCBI Taxonomy" id="1128425"/>
    <lineage>
        <taxon>Eukaryota</taxon>
        <taxon>Fungi</taxon>
        <taxon>Dikarya</taxon>
        <taxon>Basidiomycota</taxon>
        <taxon>Agaricomycotina</taxon>
        <taxon>Agaricomycetes</taxon>
        <taxon>Agaricomycetidae</taxon>
        <taxon>Agaricales</taxon>
        <taxon>Fistulinaceae</taxon>
        <taxon>Fistulina</taxon>
    </lineage>
</organism>
<keyword evidence="3" id="KW-1185">Reference proteome</keyword>
<feature type="region of interest" description="Disordered" evidence="1">
    <location>
        <begin position="1"/>
        <end position="57"/>
    </location>
</feature>
<name>A0A0D7ACG3_9AGAR</name>
<sequence>MHEDVKPLQLSSAATSYKASSSGRRWRGRKRFNFTSRNKQRGDRSVSPCHSATKDTAVETQASDGFITIKTKREFIEQTLDESVAGPSRIPVDAVPKLSERAWSPNSIEIIRASSRSQVASRPIQFDFVKNQSPGVSEDPPLPRYSTRSRDGNGNSSTANDTLVIEGPERRGQKRKAPSSSHVSPVEQKFETPEVVLEASASQDARVSVSEPTANAPADLPSSLTASTVVGSSGELSRPESSACPPDPVYPSLEVRPVPNLHVPPPSRVSREADPSDSVPPFTLPQRPCLLAPSASSEILMTVTNDCEQTDVVSDVTMQPPPPEKMQSEHGGCEKPTADSAGLAQPSLHSPGSTPAGITPLSSISARVPVSAGSRASSSALSAQSIQERVDKAKMEIEEYRRKRRRLLSDAEALEDELAAEQEHIALLEELKRERKALRNDEQLVRAKQRQLEELRQQREVLEMDTD</sequence>
<feature type="compositionally biased region" description="Polar residues" evidence="1">
    <location>
        <begin position="152"/>
        <end position="161"/>
    </location>
</feature>
<feature type="region of interest" description="Disordered" evidence="1">
    <location>
        <begin position="114"/>
        <end position="286"/>
    </location>
</feature>